<sequence>MKEGRHVSLYISYFRSLVSRIGDWGEIALIHHFRMGFYSIILHQLVSHPSRIDSLQDSMDITLQLDTRESSFPSSVHNPSFNSQQSSKSSIDEVVKEIQDFGEDNSVSSLHLFLGNVALPPSSCHQSLEELWDEEEDPEEIETVMKCVTSSYNHYLDVFSKLSAERLPPHFTCDHNIELE</sequence>
<gene>
    <name evidence="2" type="ORF">O181_027725</name>
</gene>
<name>A0A9Q3CRI5_9BASI</name>
<comment type="caution">
    <text evidence="2">The sequence shown here is derived from an EMBL/GenBank/DDBJ whole genome shotgun (WGS) entry which is preliminary data.</text>
</comment>
<proteinExistence type="predicted"/>
<keyword evidence="3" id="KW-1185">Reference proteome</keyword>
<evidence type="ECO:0000313" key="2">
    <source>
        <dbReference type="EMBL" id="MBW0488010.1"/>
    </source>
</evidence>
<evidence type="ECO:0000313" key="3">
    <source>
        <dbReference type="Proteomes" id="UP000765509"/>
    </source>
</evidence>
<dbReference type="OrthoDB" id="2684341at2759"/>
<evidence type="ECO:0000256" key="1">
    <source>
        <dbReference type="SAM" id="MobiDB-lite"/>
    </source>
</evidence>
<reference evidence="2" key="1">
    <citation type="submission" date="2021-03" db="EMBL/GenBank/DDBJ databases">
        <title>Draft genome sequence of rust myrtle Austropuccinia psidii MF-1, a brazilian biotype.</title>
        <authorList>
            <person name="Quecine M.C."/>
            <person name="Pachon D.M.R."/>
            <person name="Bonatelli M.L."/>
            <person name="Correr F.H."/>
            <person name="Franceschini L.M."/>
            <person name="Leite T.F."/>
            <person name="Margarido G.R.A."/>
            <person name="Almeida C.A."/>
            <person name="Ferrarezi J.A."/>
            <person name="Labate C.A."/>
        </authorList>
    </citation>
    <scope>NUCLEOTIDE SEQUENCE</scope>
    <source>
        <strain evidence="2">MF-1</strain>
    </source>
</reference>
<feature type="compositionally biased region" description="Polar residues" evidence="1">
    <location>
        <begin position="70"/>
        <end position="79"/>
    </location>
</feature>
<dbReference type="EMBL" id="AVOT02009402">
    <property type="protein sequence ID" value="MBW0488010.1"/>
    <property type="molecule type" value="Genomic_DNA"/>
</dbReference>
<dbReference type="Proteomes" id="UP000765509">
    <property type="component" value="Unassembled WGS sequence"/>
</dbReference>
<feature type="region of interest" description="Disordered" evidence="1">
    <location>
        <begin position="70"/>
        <end position="89"/>
    </location>
</feature>
<feature type="compositionally biased region" description="Low complexity" evidence="1">
    <location>
        <begin position="80"/>
        <end position="89"/>
    </location>
</feature>
<protein>
    <submittedName>
        <fullName evidence="2">Uncharacterized protein</fullName>
    </submittedName>
</protein>
<dbReference type="AlphaFoldDB" id="A0A9Q3CRI5"/>
<accession>A0A9Q3CRI5</accession>
<organism evidence="2 3">
    <name type="scientific">Austropuccinia psidii MF-1</name>
    <dbReference type="NCBI Taxonomy" id="1389203"/>
    <lineage>
        <taxon>Eukaryota</taxon>
        <taxon>Fungi</taxon>
        <taxon>Dikarya</taxon>
        <taxon>Basidiomycota</taxon>
        <taxon>Pucciniomycotina</taxon>
        <taxon>Pucciniomycetes</taxon>
        <taxon>Pucciniales</taxon>
        <taxon>Sphaerophragmiaceae</taxon>
        <taxon>Austropuccinia</taxon>
    </lineage>
</organism>